<dbReference type="GO" id="GO:0006744">
    <property type="term" value="P:ubiquinone biosynthetic process"/>
    <property type="evidence" value="ECO:0007669"/>
    <property type="project" value="TreeGrafter"/>
</dbReference>
<keyword evidence="4" id="KW-1185">Reference proteome</keyword>
<evidence type="ECO:0000313" key="3">
    <source>
        <dbReference type="EMBL" id="OMJ25229.1"/>
    </source>
</evidence>
<dbReference type="STRING" id="133412.A0A1R1YEB9"/>
<organism evidence="3 4">
    <name type="scientific">Smittium culicis</name>
    <dbReference type="NCBI Taxonomy" id="133412"/>
    <lineage>
        <taxon>Eukaryota</taxon>
        <taxon>Fungi</taxon>
        <taxon>Fungi incertae sedis</taxon>
        <taxon>Zoopagomycota</taxon>
        <taxon>Kickxellomycotina</taxon>
        <taxon>Harpellomycetes</taxon>
        <taxon>Harpellales</taxon>
        <taxon>Legeriomycetaceae</taxon>
        <taxon>Smittium</taxon>
    </lineage>
</organism>
<evidence type="ECO:0000313" key="4">
    <source>
        <dbReference type="Proteomes" id="UP000187283"/>
    </source>
</evidence>
<evidence type="ECO:0000256" key="2">
    <source>
        <dbReference type="ARBA" id="ARBA00022679"/>
    </source>
</evidence>
<dbReference type="PANTHER" id="PTHR11048:SF28">
    <property type="entry name" value="4-HYDROXYBENZOATE POLYPRENYLTRANSFERASE, MITOCHONDRIAL"/>
    <property type="match status" value="1"/>
</dbReference>
<accession>A0A1R1YEB9</accession>
<name>A0A1R1YEB9_9FUNG</name>
<dbReference type="PANTHER" id="PTHR11048">
    <property type="entry name" value="PRENYLTRANSFERASES"/>
    <property type="match status" value="1"/>
</dbReference>
<keyword evidence="2 3" id="KW-0808">Transferase</keyword>
<dbReference type="InterPro" id="IPR044878">
    <property type="entry name" value="UbiA_sf"/>
</dbReference>
<dbReference type="EMBL" id="LSSN01000202">
    <property type="protein sequence ID" value="OMJ25229.1"/>
    <property type="molecule type" value="Genomic_DNA"/>
</dbReference>
<dbReference type="GO" id="GO:0005743">
    <property type="term" value="C:mitochondrial inner membrane"/>
    <property type="evidence" value="ECO:0007669"/>
    <property type="project" value="TreeGrafter"/>
</dbReference>
<dbReference type="OrthoDB" id="18170at2759"/>
<dbReference type="Gene3D" id="1.10.357.140">
    <property type="entry name" value="UbiA prenyltransferase"/>
    <property type="match status" value="1"/>
</dbReference>
<dbReference type="InterPro" id="IPR039653">
    <property type="entry name" value="Prenyltransferase"/>
</dbReference>
<sequence length="271" mass="30734">MNGGVYIFRNRLGNIKPNKFQTKLFTLSEPKIYDSSVNILSRSLNTANSIHNLELKPSFNKSNIHKNANFNLKSSYLKLLYTNSNRFDLNSRTYLHDSSKIQKFSAKNNNIAIVIRESFPLQISKFSTEKDKKLNKEAKSENFKHASEGKTHERLIEAETGNKLISTDTCTSRKNQSVKNESKLPNSIILKVMPKGLHPYIYLMRLDKPIGTMLLYWPCTWSIVMAASSGGFSPAHAVYMLTLFGTGAVIMRGAGCTVNDLWDIKFDKQVR</sequence>
<evidence type="ECO:0000256" key="1">
    <source>
        <dbReference type="ARBA" id="ARBA00005985"/>
    </source>
</evidence>
<gene>
    <name evidence="3" type="ORF">AYI70_g1031</name>
</gene>
<comment type="similarity">
    <text evidence="1">Belongs to the UbiA prenyltransferase family.</text>
</comment>
<dbReference type="AlphaFoldDB" id="A0A1R1YEB9"/>
<reference evidence="3 4" key="1">
    <citation type="submission" date="2017-01" db="EMBL/GenBank/DDBJ databases">
        <authorList>
            <person name="Mah S.A."/>
            <person name="Swanson W.J."/>
            <person name="Moy G.W."/>
            <person name="Vacquier V.D."/>
        </authorList>
    </citation>
    <scope>NUCLEOTIDE SEQUENCE [LARGE SCALE GENOMIC DNA]</scope>
    <source>
        <strain evidence="3 4">GSMNP</strain>
    </source>
</reference>
<comment type="caution">
    <text evidence="3">The sequence shown here is derived from an EMBL/GenBank/DDBJ whole genome shotgun (WGS) entry which is preliminary data.</text>
</comment>
<dbReference type="Proteomes" id="UP000187283">
    <property type="component" value="Unassembled WGS sequence"/>
</dbReference>
<protein>
    <submittedName>
        <fullName evidence="3">4-hydroxybenzoate polyprenyltransferase, mitochondrial</fullName>
    </submittedName>
</protein>
<dbReference type="GO" id="GO:0016765">
    <property type="term" value="F:transferase activity, transferring alkyl or aryl (other than methyl) groups"/>
    <property type="evidence" value="ECO:0007669"/>
    <property type="project" value="TreeGrafter"/>
</dbReference>
<proteinExistence type="inferred from homology"/>